<feature type="domain" description="tRNA-specific 2-thiouridylase MnmA-like C-terminal" evidence="8">
    <location>
        <begin position="57"/>
        <end position="136"/>
    </location>
</feature>
<dbReference type="InParanoid" id="A0A3Q7I4X8"/>
<keyword evidence="1" id="KW-0820">tRNA-binding</keyword>
<keyword evidence="7" id="KW-1015">Disulfide bond</keyword>
<keyword evidence="2" id="KW-0808">Transferase</keyword>
<dbReference type="InterPro" id="IPR046885">
    <property type="entry name" value="MnmA-like_C"/>
</dbReference>
<keyword evidence="4" id="KW-0547">Nucleotide-binding</keyword>
<evidence type="ECO:0000256" key="4">
    <source>
        <dbReference type="ARBA" id="ARBA00022741"/>
    </source>
</evidence>
<sequence length="183" mass="20528">MVLLPPSEVKWLSPVGATGPDDIDSGVSVVRYVVEKDIKNNVVYVSRNYFSVDKKRRLFRVGSLKWLSGLFPKQIDELQCKVRHGPGFYNCSLVMEVDQHGQEVAVVRLSGDDQGLAAGQFAAFYDGRTCIGSGIILESWDDQGYPICERALEIARMEDKSKLGKPVKIMCWILALELFVRSR</sequence>
<keyword evidence="10" id="KW-1185">Reference proteome</keyword>
<evidence type="ECO:0000256" key="5">
    <source>
        <dbReference type="ARBA" id="ARBA00022840"/>
    </source>
</evidence>
<dbReference type="PANTHER" id="PTHR43052">
    <property type="match status" value="1"/>
</dbReference>
<keyword evidence="6" id="KW-0694">RNA-binding</keyword>
<evidence type="ECO:0000256" key="6">
    <source>
        <dbReference type="ARBA" id="ARBA00022884"/>
    </source>
</evidence>
<evidence type="ECO:0000256" key="1">
    <source>
        <dbReference type="ARBA" id="ARBA00022555"/>
    </source>
</evidence>
<protein>
    <recommendedName>
        <fullName evidence="8">tRNA-specific 2-thiouridylase MnmA-like C-terminal domain-containing protein</fullName>
    </recommendedName>
</protein>
<evidence type="ECO:0000256" key="7">
    <source>
        <dbReference type="ARBA" id="ARBA00023157"/>
    </source>
</evidence>
<dbReference type="InterPro" id="IPR051305">
    <property type="entry name" value="tRNA_2-thiouridylase_MnmA"/>
</dbReference>
<dbReference type="Gene3D" id="2.40.30.10">
    <property type="entry name" value="Translation factors"/>
    <property type="match status" value="1"/>
</dbReference>
<evidence type="ECO:0000256" key="2">
    <source>
        <dbReference type="ARBA" id="ARBA00022679"/>
    </source>
</evidence>
<evidence type="ECO:0000259" key="8">
    <source>
        <dbReference type="Pfam" id="PF20258"/>
    </source>
</evidence>
<dbReference type="Gramene" id="Solyc09g074095.1.1">
    <property type="protein sequence ID" value="Solyc09g074095.1.1"/>
    <property type="gene ID" value="Solyc09g074095.1"/>
</dbReference>
<dbReference type="STRING" id="4081.A0A3Q7I4X8"/>
<dbReference type="GO" id="GO:0005524">
    <property type="term" value="F:ATP binding"/>
    <property type="evidence" value="ECO:0007669"/>
    <property type="project" value="UniProtKB-KW"/>
</dbReference>
<dbReference type="Proteomes" id="UP000004994">
    <property type="component" value="Chromosome 9"/>
</dbReference>
<keyword evidence="3" id="KW-0819">tRNA processing</keyword>
<keyword evidence="5" id="KW-0067">ATP-binding</keyword>
<dbReference type="GO" id="GO:0016740">
    <property type="term" value="F:transferase activity"/>
    <property type="evidence" value="ECO:0007669"/>
    <property type="project" value="UniProtKB-KW"/>
</dbReference>
<dbReference type="AlphaFoldDB" id="A0A3Q7I4X8"/>
<evidence type="ECO:0000256" key="3">
    <source>
        <dbReference type="ARBA" id="ARBA00022694"/>
    </source>
</evidence>
<reference evidence="9" key="2">
    <citation type="submission" date="2019-01" db="UniProtKB">
        <authorList>
            <consortium name="EnsemblPlants"/>
        </authorList>
    </citation>
    <scope>IDENTIFICATION</scope>
    <source>
        <strain evidence="9">cv. Heinz 1706</strain>
    </source>
</reference>
<name>A0A3Q7I4X8_SOLLC</name>
<reference evidence="9" key="1">
    <citation type="journal article" date="2012" name="Nature">
        <title>The tomato genome sequence provides insights into fleshy fruit evolution.</title>
        <authorList>
            <consortium name="Tomato Genome Consortium"/>
        </authorList>
    </citation>
    <scope>NUCLEOTIDE SEQUENCE [LARGE SCALE GENOMIC DNA]</scope>
    <source>
        <strain evidence="9">cv. Heinz 1706</strain>
    </source>
</reference>
<evidence type="ECO:0000313" key="9">
    <source>
        <dbReference type="EnsemblPlants" id="Solyc09g074095.1.1"/>
    </source>
</evidence>
<organism evidence="9">
    <name type="scientific">Solanum lycopersicum</name>
    <name type="common">Tomato</name>
    <name type="synonym">Lycopersicon esculentum</name>
    <dbReference type="NCBI Taxonomy" id="4081"/>
    <lineage>
        <taxon>Eukaryota</taxon>
        <taxon>Viridiplantae</taxon>
        <taxon>Streptophyta</taxon>
        <taxon>Embryophyta</taxon>
        <taxon>Tracheophyta</taxon>
        <taxon>Spermatophyta</taxon>
        <taxon>Magnoliopsida</taxon>
        <taxon>eudicotyledons</taxon>
        <taxon>Gunneridae</taxon>
        <taxon>Pentapetalae</taxon>
        <taxon>asterids</taxon>
        <taxon>lamiids</taxon>
        <taxon>Solanales</taxon>
        <taxon>Solanaceae</taxon>
        <taxon>Solanoideae</taxon>
        <taxon>Solaneae</taxon>
        <taxon>Solanum</taxon>
        <taxon>Solanum subgen. Lycopersicon</taxon>
    </lineage>
</organism>
<dbReference type="PANTHER" id="PTHR43052:SF1">
    <property type="entry name" value="TRNA-5-TAURINOMETHYLURIDINE 2-SULFURTRANSFERASE"/>
    <property type="match status" value="1"/>
</dbReference>
<dbReference type="Pfam" id="PF20258">
    <property type="entry name" value="tRNA_Me_trans_C"/>
    <property type="match status" value="1"/>
</dbReference>
<dbReference type="GO" id="GO:0000049">
    <property type="term" value="F:tRNA binding"/>
    <property type="evidence" value="ECO:0007669"/>
    <property type="project" value="UniProtKB-KW"/>
</dbReference>
<evidence type="ECO:0000313" key="10">
    <source>
        <dbReference type="Proteomes" id="UP000004994"/>
    </source>
</evidence>
<dbReference type="EnsemblPlants" id="Solyc09g074095.1.1">
    <property type="protein sequence ID" value="Solyc09g074095.1.1"/>
    <property type="gene ID" value="Solyc09g074095.1"/>
</dbReference>
<dbReference type="GO" id="GO:0008033">
    <property type="term" value="P:tRNA processing"/>
    <property type="evidence" value="ECO:0007669"/>
    <property type="project" value="UniProtKB-KW"/>
</dbReference>
<accession>A0A3Q7I4X8</accession>
<proteinExistence type="predicted"/>